<dbReference type="Proteomes" id="UP001324634">
    <property type="component" value="Chromosome"/>
</dbReference>
<evidence type="ECO:0000256" key="8">
    <source>
        <dbReference type="SAM" id="MobiDB-lite"/>
    </source>
</evidence>
<dbReference type="PANTHER" id="PTHR12131">
    <property type="entry name" value="ATP-DEPENDENT RNA AND DNA HELICASE"/>
    <property type="match status" value="1"/>
</dbReference>
<comment type="catalytic activity">
    <reaction evidence="7">
        <text>ATP + H2O = ADP + phosphate + H(+)</text>
        <dbReference type="Rhea" id="RHEA:13065"/>
        <dbReference type="ChEBI" id="CHEBI:15377"/>
        <dbReference type="ChEBI" id="CHEBI:15378"/>
        <dbReference type="ChEBI" id="CHEBI:30616"/>
        <dbReference type="ChEBI" id="CHEBI:43474"/>
        <dbReference type="ChEBI" id="CHEBI:456216"/>
        <dbReference type="EC" id="3.6.4.13"/>
    </reaction>
</comment>
<protein>
    <recommendedName>
        <fullName evidence="1">RNA helicase</fullName>
        <ecNumber evidence="1">3.6.4.13</ecNumber>
    </recommendedName>
</protein>
<keyword evidence="4 10" id="KW-0347">Helicase</keyword>
<dbReference type="CDD" id="cd17913">
    <property type="entry name" value="DEXQc_Suv3"/>
    <property type="match status" value="1"/>
</dbReference>
<evidence type="ECO:0000256" key="5">
    <source>
        <dbReference type="ARBA" id="ARBA00022840"/>
    </source>
</evidence>
<dbReference type="InterPro" id="IPR001650">
    <property type="entry name" value="Helicase_C-like"/>
</dbReference>
<evidence type="ECO:0000256" key="7">
    <source>
        <dbReference type="ARBA" id="ARBA00047984"/>
    </source>
</evidence>
<keyword evidence="3" id="KW-0378">Hydrolase</keyword>
<name>A0AAX4HS30_9BACT</name>
<evidence type="ECO:0000256" key="1">
    <source>
        <dbReference type="ARBA" id="ARBA00012552"/>
    </source>
</evidence>
<reference evidence="10 11" key="1">
    <citation type="submission" date="2023-11" db="EMBL/GenBank/DDBJ databases">
        <title>Peredibacter starrii A3.12.</title>
        <authorList>
            <person name="Mitchell R.J."/>
        </authorList>
    </citation>
    <scope>NUCLEOTIDE SEQUENCE [LARGE SCALE GENOMIC DNA]</scope>
    <source>
        <strain evidence="10 11">A3.12</strain>
    </source>
</reference>
<dbReference type="Gene3D" id="1.20.272.40">
    <property type="match status" value="1"/>
</dbReference>
<feature type="compositionally biased region" description="Basic and acidic residues" evidence="8">
    <location>
        <begin position="800"/>
        <end position="820"/>
    </location>
</feature>
<dbReference type="InterPro" id="IPR027417">
    <property type="entry name" value="P-loop_NTPase"/>
</dbReference>
<evidence type="ECO:0000256" key="6">
    <source>
        <dbReference type="ARBA" id="ARBA00022946"/>
    </source>
</evidence>
<dbReference type="GO" id="GO:0003724">
    <property type="term" value="F:RNA helicase activity"/>
    <property type="evidence" value="ECO:0007669"/>
    <property type="project" value="UniProtKB-EC"/>
</dbReference>
<keyword evidence="11" id="KW-1185">Reference proteome</keyword>
<dbReference type="EMBL" id="CP139487">
    <property type="protein sequence ID" value="WPU65963.1"/>
    <property type="molecule type" value="Genomic_DNA"/>
</dbReference>
<feature type="compositionally biased region" description="Gly residues" evidence="8">
    <location>
        <begin position="852"/>
        <end position="863"/>
    </location>
</feature>
<proteinExistence type="predicted"/>
<dbReference type="GO" id="GO:0016787">
    <property type="term" value="F:hydrolase activity"/>
    <property type="evidence" value="ECO:0007669"/>
    <property type="project" value="UniProtKB-KW"/>
</dbReference>
<dbReference type="RefSeq" id="WP_321397510.1">
    <property type="nucleotide sequence ID" value="NZ_CP139487.1"/>
</dbReference>
<dbReference type="InterPro" id="IPR044774">
    <property type="entry name" value="Suv3_DEXQc"/>
</dbReference>
<keyword evidence="2" id="KW-0547">Nucleotide-binding</keyword>
<evidence type="ECO:0000313" key="10">
    <source>
        <dbReference type="EMBL" id="WPU65963.1"/>
    </source>
</evidence>
<keyword evidence="6" id="KW-0809">Transit peptide</keyword>
<dbReference type="SMART" id="SM00490">
    <property type="entry name" value="HELICc"/>
    <property type="match status" value="1"/>
</dbReference>
<gene>
    <name evidence="10" type="ORF">SOO65_04315</name>
</gene>
<evidence type="ECO:0000313" key="11">
    <source>
        <dbReference type="Proteomes" id="UP001324634"/>
    </source>
</evidence>
<dbReference type="SUPFAM" id="SSF52540">
    <property type="entry name" value="P-loop containing nucleoside triphosphate hydrolases"/>
    <property type="match status" value="1"/>
</dbReference>
<evidence type="ECO:0000256" key="2">
    <source>
        <dbReference type="ARBA" id="ARBA00022741"/>
    </source>
</evidence>
<dbReference type="InterPro" id="IPR055206">
    <property type="entry name" value="DEXQc_SUV3"/>
</dbReference>
<dbReference type="InterPro" id="IPR050699">
    <property type="entry name" value="RNA-DNA_Helicase"/>
</dbReference>
<accession>A0AAX4HS30</accession>
<dbReference type="CDD" id="cd18805">
    <property type="entry name" value="SF2_C_suv3"/>
    <property type="match status" value="1"/>
</dbReference>
<dbReference type="KEGG" id="psti:SOO65_04315"/>
<evidence type="ECO:0000256" key="4">
    <source>
        <dbReference type="ARBA" id="ARBA00022806"/>
    </source>
</evidence>
<dbReference type="Pfam" id="PF00271">
    <property type="entry name" value="Helicase_C"/>
    <property type="match status" value="1"/>
</dbReference>
<organism evidence="10 11">
    <name type="scientific">Peredibacter starrii</name>
    <dbReference type="NCBI Taxonomy" id="28202"/>
    <lineage>
        <taxon>Bacteria</taxon>
        <taxon>Pseudomonadati</taxon>
        <taxon>Bdellovibrionota</taxon>
        <taxon>Bacteriovoracia</taxon>
        <taxon>Bacteriovoracales</taxon>
        <taxon>Bacteriovoracaceae</taxon>
        <taxon>Peredibacter</taxon>
    </lineage>
</organism>
<evidence type="ECO:0000256" key="3">
    <source>
        <dbReference type="ARBA" id="ARBA00022801"/>
    </source>
</evidence>
<dbReference type="PANTHER" id="PTHR12131:SF1">
    <property type="entry name" value="ATP-DEPENDENT RNA HELICASE SUPV3L1, MITOCHONDRIAL-RELATED"/>
    <property type="match status" value="1"/>
</dbReference>
<dbReference type="Gene3D" id="3.40.50.300">
    <property type="entry name" value="P-loop containing nucleotide triphosphate hydrolases"/>
    <property type="match status" value="2"/>
</dbReference>
<dbReference type="GO" id="GO:0005524">
    <property type="term" value="F:ATP binding"/>
    <property type="evidence" value="ECO:0007669"/>
    <property type="project" value="UniProtKB-KW"/>
</dbReference>
<sequence>MRPLEDSEIVLNTLESIAVDTRAMLDAHPSLESLFEKAFGRIREVFDREAIVETALVEDFIFPVTSTYPVVVDGQFSREMTESYKETYKAWSEEKIAKHLETQNLVKLNFDIKLNDRDLSCQCVQCLGDYRTQVREAVFATQTGMIDKIEEKLHDWVLVKRISDISNAVFDLKKNLDKNFHQLRNKLKRSSVNKLENEVKHHFRTKFGSKSELGKVYKEKLTVFFNTLLVEQGLKPELVSAEEYDRFYLQLETNIWKGEVFLRKEFERFTQAILALKRKDVSSSILRDYLGQFWLHADARRMNRRVIYHMGPTNSGKTYHAIEALVQAKKGCYLAPLRLLASELYDTMNLKGAKTTLLTGEEVIEVPDATHFSSTIEMAKLQQKFDCCVIDEIQMLTDPQRGWAWTRALVNIQADEIHLCGDHSVLELVKKILALCGDTLEIREYTRMTELNVLNHQIPLSQMQKNDALIVFSRRNALKYKADLEELDFKVSIVYGRLSPEVRREQARKFDEGETDIMVSTDAIAMGMNLPVKRIVFSALSKFVDDKENPLTYSEIKQIAGRAGRFKRFPVGEVTTLNRVEDGLHILRNALSHHLGQSDKAMVGPDLDIFSSVNHALESNSLPILSLSEFLRLFNTMTFQKPFYCVDMKEMIELAEMVEAADENRTLTYAEIFGFACAPVNLGLMEHVQYYMWILNHYVSNQSIYNEPIDEKSDNIDYLETSIKCVELFQWLSRHFNQKNFEYDERQLLENKTKAIERLNELLSDKISKTCSSCGCKMPANARFNICDECFSKRRFGRRPSREEGRHEGGRQDGGRGERPHRGKSGGRPGGERSGISAGSDRGGPRRSSRPGSGGPKRSGGGKSDAAKAFRKHR</sequence>
<feature type="region of interest" description="Disordered" evidence="8">
    <location>
        <begin position="798"/>
        <end position="874"/>
    </location>
</feature>
<dbReference type="AlphaFoldDB" id="A0AAX4HS30"/>
<feature type="domain" description="Helicase C-terminal" evidence="9">
    <location>
        <begin position="459"/>
        <end position="610"/>
    </location>
</feature>
<keyword evidence="5" id="KW-0067">ATP-binding</keyword>
<dbReference type="Pfam" id="PF22527">
    <property type="entry name" value="DEXQc_Suv3"/>
    <property type="match status" value="1"/>
</dbReference>
<dbReference type="PROSITE" id="PS51194">
    <property type="entry name" value="HELICASE_CTER"/>
    <property type="match status" value="1"/>
</dbReference>
<evidence type="ECO:0000259" key="9">
    <source>
        <dbReference type="PROSITE" id="PS51194"/>
    </source>
</evidence>
<dbReference type="FunFam" id="3.40.50.300:FF:000269">
    <property type="entry name" value="ATP-dependent RNA helicase SUPV3L1, mitochondrial"/>
    <property type="match status" value="1"/>
</dbReference>
<dbReference type="EC" id="3.6.4.13" evidence="1"/>